<evidence type="ECO:0000313" key="2">
    <source>
        <dbReference type="Proteomes" id="UP001285352"/>
    </source>
</evidence>
<accession>A0ABU4V841</accession>
<name>A0ABU4V841_9PSEU</name>
<keyword evidence="2" id="KW-1185">Reference proteome</keyword>
<dbReference type="EMBL" id="JAXAVU010000014">
    <property type="protein sequence ID" value="MDX8147973.1"/>
    <property type="molecule type" value="Genomic_DNA"/>
</dbReference>
<comment type="caution">
    <text evidence="1">The sequence shown here is derived from an EMBL/GenBank/DDBJ whole genome shotgun (WGS) entry which is preliminary data.</text>
</comment>
<gene>
    <name evidence="1" type="ORF">SK854_38080</name>
</gene>
<dbReference type="RefSeq" id="WP_319980009.1">
    <property type="nucleotide sequence ID" value="NZ_JAXAVU010000014.1"/>
</dbReference>
<reference evidence="1 2" key="1">
    <citation type="submission" date="2023-11" db="EMBL/GenBank/DDBJ databases">
        <title>Lentzea sokolovensis, sp. nov., Lentzea kristufkii, sp. nov., and Lentzea miocenensis, sp. nov., rare actinobacteria from Sokolov Coal Basin, Miocene lacustrine sediment, Czech Republic.</title>
        <authorList>
            <person name="Lara A."/>
            <person name="Kotroba L."/>
            <person name="Nouioui I."/>
            <person name="Neumann-Schaal M."/>
            <person name="Mast Y."/>
            <person name="Chronakova A."/>
        </authorList>
    </citation>
    <scope>NUCLEOTIDE SEQUENCE [LARGE SCALE GENOMIC DNA]</scope>
    <source>
        <strain evidence="1 2">BCCO 10_0061</strain>
    </source>
</reference>
<protein>
    <submittedName>
        <fullName evidence="1">Uncharacterized protein</fullName>
    </submittedName>
</protein>
<proteinExistence type="predicted"/>
<dbReference type="Proteomes" id="UP001285352">
    <property type="component" value="Unassembled WGS sequence"/>
</dbReference>
<reference evidence="1 2" key="2">
    <citation type="submission" date="2023-11" db="EMBL/GenBank/DDBJ databases">
        <authorList>
            <person name="Lara A.C."/>
            <person name="Chronakova A."/>
        </authorList>
    </citation>
    <scope>NUCLEOTIDE SEQUENCE [LARGE SCALE GENOMIC DNA]</scope>
    <source>
        <strain evidence="1 2">BCCO 10_0061</strain>
    </source>
</reference>
<sequence length="180" mass="19874">MWGRRTAPQRLAESAGLTWKHLDDQSELNVAKVTACVAADRTTPDDVLPMVARVAEKLAAEEANHELVVTLVEVLQHLASHGLEQFHTTEEIRVVLGPRCLLVWEAVEKFWAAVAEWSLENGELRSNEDVLSVENAQLRAILWTSNRSLGDGTRVGTSDALRYEKAGGVPIPGYRELIAP</sequence>
<organism evidence="1 2">
    <name type="scientific">Lentzea sokolovensis</name>
    <dbReference type="NCBI Taxonomy" id="3095429"/>
    <lineage>
        <taxon>Bacteria</taxon>
        <taxon>Bacillati</taxon>
        <taxon>Actinomycetota</taxon>
        <taxon>Actinomycetes</taxon>
        <taxon>Pseudonocardiales</taxon>
        <taxon>Pseudonocardiaceae</taxon>
        <taxon>Lentzea</taxon>
    </lineage>
</organism>
<evidence type="ECO:0000313" key="1">
    <source>
        <dbReference type="EMBL" id="MDX8147973.1"/>
    </source>
</evidence>